<keyword evidence="2" id="KW-0472">Membrane</keyword>
<evidence type="ECO:0000313" key="3">
    <source>
        <dbReference type="EnsemblMetazoa" id="CLYHEMP006524.1"/>
    </source>
</evidence>
<feature type="region of interest" description="Disordered" evidence="1">
    <location>
        <begin position="1"/>
        <end position="34"/>
    </location>
</feature>
<evidence type="ECO:0000256" key="1">
    <source>
        <dbReference type="SAM" id="MobiDB-lite"/>
    </source>
</evidence>
<dbReference type="Proteomes" id="UP000594262">
    <property type="component" value="Unplaced"/>
</dbReference>
<protein>
    <submittedName>
        <fullName evidence="3">Uncharacterized protein</fullName>
    </submittedName>
</protein>
<keyword evidence="2" id="KW-0812">Transmembrane</keyword>
<organism evidence="3 4">
    <name type="scientific">Clytia hemisphaerica</name>
    <dbReference type="NCBI Taxonomy" id="252671"/>
    <lineage>
        <taxon>Eukaryota</taxon>
        <taxon>Metazoa</taxon>
        <taxon>Cnidaria</taxon>
        <taxon>Hydrozoa</taxon>
        <taxon>Hydroidolina</taxon>
        <taxon>Leptothecata</taxon>
        <taxon>Obeliida</taxon>
        <taxon>Clytiidae</taxon>
        <taxon>Clytia</taxon>
    </lineage>
</organism>
<dbReference type="EnsemblMetazoa" id="CLYHEMT006524.1">
    <property type="protein sequence ID" value="CLYHEMP006524.1"/>
    <property type="gene ID" value="CLYHEMG006524"/>
</dbReference>
<proteinExistence type="predicted"/>
<evidence type="ECO:0000256" key="2">
    <source>
        <dbReference type="SAM" id="Phobius"/>
    </source>
</evidence>
<dbReference type="AlphaFoldDB" id="A0A7M5V5Q3"/>
<keyword evidence="2" id="KW-1133">Transmembrane helix</keyword>
<accession>A0A7M5V5Q3</accession>
<reference evidence="3" key="1">
    <citation type="submission" date="2021-01" db="UniProtKB">
        <authorList>
            <consortium name="EnsemblMetazoa"/>
        </authorList>
    </citation>
    <scope>IDENTIFICATION</scope>
</reference>
<sequence>MTNEKLNKLTVPGGQQNNGTRHLAPPPSPIRRTYSKDVLEAKVRELQAKRNEEKLMKKHGSTVMINSDGEETIVLLDQEEEDKTCYQQYKKQIFVAAILITSCALVVLIKYGLIWYESSD</sequence>
<keyword evidence="4" id="KW-1185">Reference proteome</keyword>
<name>A0A7M5V5Q3_9CNID</name>
<feature type="transmembrane region" description="Helical" evidence="2">
    <location>
        <begin position="93"/>
        <end position="116"/>
    </location>
</feature>
<evidence type="ECO:0000313" key="4">
    <source>
        <dbReference type="Proteomes" id="UP000594262"/>
    </source>
</evidence>